<dbReference type="Proteomes" id="UP001620597">
    <property type="component" value="Unassembled WGS sequence"/>
</dbReference>
<dbReference type="Pfam" id="PF05016">
    <property type="entry name" value="ParE_toxin"/>
    <property type="match status" value="1"/>
</dbReference>
<gene>
    <name evidence="2" type="ORF">WG929_01490</name>
</gene>
<proteinExistence type="predicted"/>
<reference evidence="2 3" key="1">
    <citation type="submission" date="2024-03" db="EMBL/GenBank/DDBJ databases">
        <title>High-quality draft genome sequence of Oceanobacter sp. wDCs-4.</title>
        <authorList>
            <person name="Dong C."/>
        </authorList>
    </citation>
    <scope>NUCLEOTIDE SEQUENCE [LARGE SCALE GENOMIC DNA]</scope>
    <source>
        <strain evidence="3">wDCs-4</strain>
    </source>
</reference>
<dbReference type="EMBL" id="JBBKTX010000001">
    <property type="protein sequence ID" value="MFK4751070.1"/>
    <property type="molecule type" value="Genomic_DNA"/>
</dbReference>
<keyword evidence="1" id="KW-1277">Toxin-antitoxin system</keyword>
<dbReference type="SUPFAM" id="SSF143011">
    <property type="entry name" value="RelE-like"/>
    <property type="match status" value="1"/>
</dbReference>
<keyword evidence="3" id="KW-1185">Reference proteome</keyword>
<dbReference type="InterPro" id="IPR007712">
    <property type="entry name" value="RelE/ParE_toxin"/>
</dbReference>
<sequence>MMEVRYVKSAQKVLRRMQPKKAEAIFLKMEDVAQDPYKPDPMITPLEGIDQGYRRRFGDWRVLYTVGDDIQILEVFKIGSRGDVYK</sequence>
<dbReference type="InterPro" id="IPR035093">
    <property type="entry name" value="RelE/ParE_toxin_dom_sf"/>
</dbReference>
<comment type="caution">
    <text evidence="2">The sequence shown here is derived from an EMBL/GenBank/DDBJ whole genome shotgun (WGS) entry which is preliminary data.</text>
</comment>
<dbReference type="Gene3D" id="3.30.2310.20">
    <property type="entry name" value="RelE-like"/>
    <property type="match status" value="1"/>
</dbReference>
<evidence type="ECO:0000313" key="2">
    <source>
        <dbReference type="EMBL" id="MFK4751070.1"/>
    </source>
</evidence>
<protein>
    <submittedName>
        <fullName evidence="2">Type II toxin-antitoxin system RelE/ParE family toxin</fullName>
    </submittedName>
</protein>
<evidence type="ECO:0000313" key="3">
    <source>
        <dbReference type="Proteomes" id="UP001620597"/>
    </source>
</evidence>
<evidence type="ECO:0000256" key="1">
    <source>
        <dbReference type="ARBA" id="ARBA00022649"/>
    </source>
</evidence>
<dbReference type="RefSeq" id="WP_416204587.1">
    <property type="nucleotide sequence ID" value="NZ_JBBKTX010000001.1"/>
</dbReference>
<accession>A0ABW8NDR4</accession>
<name>A0ABW8NDR4_9GAMM</name>
<organism evidence="2 3">
    <name type="scientific">Oceanobacter antarcticus</name>
    <dbReference type="NCBI Taxonomy" id="3133425"/>
    <lineage>
        <taxon>Bacteria</taxon>
        <taxon>Pseudomonadati</taxon>
        <taxon>Pseudomonadota</taxon>
        <taxon>Gammaproteobacteria</taxon>
        <taxon>Oceanospirillales</taxon>
        <taxon>Oceanospirillaceae</taxon>
        <taxon>Oceanobacter</taxon>
    </lineage>
</organism>